<keyword evidence="5" id="KW-1185">Reference proteome</keyword>
<reference evidence="4 5" key="1">
    <citation type="journal article" date="2015" name="Genome Announc.">
        <title>Draft Genome Sequence of the Terrestrial Cyanobacterium Scytonema millei VB511283, Isolated from Eastern India.</title>
        <authorList>
            <person name="Sen D."/>
            <person name="Chandrababunaidu M.M."/>
            <person name="Singh D."/>
            <person name="Sanghi N."/>
            <person name="Ghorai A."/>
            <person name="Mishra G.P."/>
            <person name="Madduluri M."/>
            <person name="Adhikary S.P."/>
            <person name="Tripathy S."/>
        </authorList>
    </citation>
    <scope>NUCLEOTIDE SEQUENCE [LARGE SCALE GENOMIC DNA]</scope>
    <source>
        <strain evidence="4 5">VB511283</strain>
    </source>
</reference>
<dbReference type="Pfam" id="PF00903">
    <property type="entry name" value="Glyoxalase"/>
    <property type="match status" value="2"/>
</dbReference>
<dbReference type="EMBL" id="JTJC03000001">
    <property type="protein sequence ID" value="NHC34222.1"/>
    <property type="molecule type" value="Genomic_DNA"/>
</dbReference>
<dbReference type="PANTHER" id="PTHR43048:SF3">
    <property type="entry name" value="METHYLMALONYL-COA EPIMERASE, MITOCHONDRIAL"/>
    <property type="match status" value="1"/>
</dbReference>
<dbReference type="OrthoDB" id="9788468at2"/>
<accession>A0A9X5E369</accession>
<dbReference type="GO" id="GO:0046491">
    <property type="term" value="P:L-methylmalonyl-CoA metabolic process"/>
    <property type="evidence" value="ECO:0007669"/>
    <property type="project" value="TreeGrafter"/>
</dbReference>
<keyword evidence="1" id="KW-0479">Metal-binding</keyword>
<protein>
    <submittedName>
        <fullName evidence="4">VOC family protein</fullName>
    </submittedName>
</protein>
<dbReference type="GO" id="GO:0004493">
    <property type="term" value="F:methylmalonyl-CoA epimerase activity"/>
    <property type="evidence" value="ECO:0007669"/>
    <property type="project" value="TreeGrafter"/>
</dbReference>
<dbReference type="CDD" id="cd06587">
    <property type="entry name" value="VOC"/>
    <property type="match status" value="1"/>
</dbReference>
<dbReference type="Proteomes" id="UP000031532">
    <property type="component" value="Unassembled WGS sequence"/>
</dbReference>
<gene>
    <name evidence="4" type="ORF">QH73_0006025</name>
</gene>
<dbReference type="GO" id="GO:0004462">
    <property type="term" value="F:lactoylglutathione lyase activity"/>
    <property type="evidence" value="ECO:0007669"/>
    <property type="project" value="InterPro"/>
</dbReference>
<dbReference type="PANTHER" id="PTHR43048">
    <property type="entry name" value="METHYLMALONYL-COA EPIMERASE"/>
    <property type="match status" value="1"/>
</dbReference>
<feature type="domain" description="VOC" evidence="3">
    <location>
        <begin position="60"/>
        <end position="204"/>
    </location>
</feature>
<dbReference type="InterPro" id="IPR018146">
    <property type="entry name" value="Glyoxalase_1_CS"/>
</dbReference>
<evidence type="ECO:0000313" key="5">
    <source>
        <dbReference type="Proteomes" id="UP000031532"/>
    </source>
</evidence>
<evidence type="ECO:0000313" key="4">
    <source>
        <dbReference type="EMBL" id="NHC34222.1"/>
    </source>
</evidence>
<name>A0A9X5E369_9CYAN</name>
<proteinExistence type="predicted"/>
<comment type="caution">
    <text evidence="4">The sequence shown here is derived from an EMBL/GenBank/DDBJ whole genome shotgun (WGS) entry which is preliminary data.</text>
</comment>
<feature type="chain" id="PRO_5040949339" evidence="2">
    <location>
        <begin position="21"/>
        <end position="368"/>
    </location>
</feature>
<feature type="domain" description="VOC" evidence="3">
    <location>
        <begin position="223"/>
        <end position="368"/>
    </location>
</feature>
<evidence type="ECO:0000259" key="3">
    <source>
        <dbReference type="PROSITE" id="PS51819"/>
    </source>
</evidence>
<dbReference type="AlphaFoldDB" id="A0A9X5E369"/>
<dbReference type="InterPro" id="IPR051785">
    <property type="entry name" value="MMCE/EMCE_epimerase"/>
</dbReference>
<dbReference type="InterPro" id="IPR037523">
    <property type="entry name" value="VOC_core"/>
</dbReference>
<dbReference type="GO" id="GO:0046872">
    <property type="term" value="F:metal ion binding"/>
    <property type="evidence" value="ECO:0007669"/>
    <property type="project" value="UniProtKB-KW"/>
</dbReference>
<sequence length="368" mass="41296">MTRKLTQTARVLLAVGTFVAMPQAVREATFATTHNQVYPQPRNQPAATSITQSAQPAVTAVESVGMTVADMDRSIDFYSQVLSFQKVSDVEVLGTQYEQLQGLFGVRMRVVRMRLGSEFIELTEYLTPKGKPFPVDSRSNDRWFQHIAIAVNDMDKAYQHLRKFKVQHASTAPQRIPDWNKAAAGIRAFYFRDPDGHYLETIYFPPGKGDPKWQKPTNQLFLGIDHTAIVVSNTAASLKFYRDLLGMRLAGESENYGTEQEHLNNVFGARLHISGLRSRLASPGIEFLEYLTPRDGRPLPTDARPNDLLHWQTTLVVKDAAAVAQKLQRDRATFVSPSVVAIPGQKLGFKKGFLVRDPDGHVMRLVEK</sequence>
<dbReference type="PROSITE" id="PS51819">
    <property type="entry name" value="VOC"/>
    <property type="match status" value="2"/>
</dbReference>
<feature type="signal peptide" evidence="2">
    <location>
        <begin position="1"/>
        <end position="20"/>
    </location>
</feature>
<dbReference type="SUPFAM" id="SSF54593">
    <property type="entry name" value="Glyoxalase/Bleomycin resistance protein/Dihydroxybiphenyl dioxygenase"/>
    <property type="match status" value="2"/>
</dbReference>
<organism evidence="4 5">
    <name type="scientific">Scytonema millei VB511283</name>
    <dbReference type="NCBI Taxonomy" id="1245923"/>
    <lineage>
        <taxon>Bacteria</taxon>
        <taxon>Bacillati</taxon>
        <taxon>Cyanobacteriota</taxon>
        <taxon>Cyanophyceae</taxon>
        <taxon>Nostocales</taxon>
        <taxon>Scytonemataceae</taxon>
        <taxon>Scytonema</taxon>
    </lineage>
</organism>
<dbReference type="InterPro" id="IPR004360">
    <property type="entry name" value="Glyas_Fos-R_dOase_dom"/>
</dbReference>
<evidence type="ECO:0000256" key="2">
    <source>
        <dbReference type="SAM" id="SignalP"/>
    </source>
</evidence>
<dbReference type="Gene3D" id="3.10.180.10">
    <property type="entry name" value="2,3-Dihydroxybiphenyl 1,2-Dioxygenase, domain 1"/>
    <property type="match status" value="2"/>
</dbReference>
<dbReference type="RefSeq" id="WP_039715611.1">
    <property type="nucleotide sequence ID" value="NZ_JTJC03000001.1"/>
</dbReference>
<dbReference type="InterPro" id="IPR029068">
    <property type="entry name" value="Glyas_Bleomycin-R_OHBP_Dase"/>
</dbReference>
<dbReference type="PROSITE" id="PS00934">
    <property type="entry name" value="GLYOXALASE_I_1"/>
    <property type="match status" value="1"/>
</dbReference>
<keyword evidence="2" id="KW-0732">Signal</keyword>
<evidence type="ECO:0000256" key="1">
    <source>
        <dbReference type="ARBA" id="ARBA00022723"/>
    </source>
</evidence>